<accession>A0A5B8IH58</accession>
<evidence type="ECO:0000256" key="1">
    <source>
        <dbReference type="ARBA" id="ARBA00000085"/>
    </source>
</evidence>
<dbReference type="AlphaFoldDB" id="A0A5B8IH58"/>
<dbReference type="InterPro" id="IPR004358">
    <property type="entry name" value="Sig_transdc_His_kin-like_C"/>
</dbReference>
<dbReference type="SUPFAM" id="SSF158472">
    <property type="entry name" value="HAMP domain-like"/>
    <property type="match status" value="1"/>
</dbReference>
<dbReference type="FunFam" id="3.30.565.10:FF:000006">
    <property type="entry name" value="Sensor histidine kinase WalK"/>
    <property type="match status" value="1"/>
</dbReference>
<dbReference type="EMBL" id="CP042266">
    <property type="protein sequence ID" value="QDY77948.1"/>
    <property type="molecule type" value="Genomic_DNA"/>
</dbReference>
<evidence type="ECO:0000313" key="16">
    <source>
        <dbReference type="Proteomes" id="UP000320580"/>
    </source>
</evidence>
<dbReference type="Gene3D" id="6.10.340.10">
    <property type="match status" value="1"/>
</dbReference>
<dbReference type="CDD" id="cd00082">
    <property type="entry name" value="HisKA"/>
    <property type="match status" value="1"/>
</dbReference>
<dbReference type="PROSITE" id="PS50885">
    <property type="entry name" value="HAMP"/>
    <property type="match status" value="1"/>
</dbReference>
<evidence type="ECO:0000259" key="14">
    <source>
        <dbReference type="PROSITE" id="PS50885"/>
    </source>
</evidence>
<dbReference type="PRINTS" id="PR00344">
    <property type="entry name" value="BCTRLSENSOR"/>
</dbReference>
<feature type="domain" description="Histidine kinase" evidence="13">
    <location>
        <begin position="324"/>
        <end position="540"/>
    </location>
</feature>
<dbReference type="RefSeq" id="WP_146481270.1">
    <property type="nucleotide sequence ID" value="NZ_CP042266.1"/>
</dbReference>
<dbReference type="Pfam" id="PF02518">
    <property type="entry name" value="HATPase_c"/>
    <property type="match status" value="1"/>
</dbReference>
<proteinExistence type="predicted"/>
<feature type="region of interest" description="Disordered" evidence="11">
    <location>
        <begin position="159"/>
        <end position="188"/>
    </location>
</feature>
<dbReference type="KEGG" id="sqz:FQU76_17170"/>
<evidence type="ECO:0000256" key="5">
    <source>
        <dbReference type="ARBA" id="ARBA00022679"/>
    </source>
</evidence>
<keyword evidence="16" id="KW-1185">Reference proteome</keyword>
<feature type="compositionally biased region" description="Polar residues" evidence="11">
    <location>
        <begin position="161"/>
        <end position="171"/>
    </location>
</feature>
<protein>
    <recommendedName>
        <fullName evidence="3">histidine kinase</fullName>
        <ecNumber evidence="3">2.7.13.3</ecNumber>
    </recommendedName>
</protein>
<dbReference type="PROSITE" id="PS50109">
    <property type="entry name" value="HIS_KIN"/>
    <property type="match status" value="1"/>
</dbReference>
<evidence type="ECO:0000256" key="4">
    <source>
        <dbReference type="ARBA" id="ARBA00022553"/>
    </source>
</evidence>
<feature type="compositionally biased region" description="Basic and acidic residues" evidence="11">
    <location>
        <begin position="96"/>
        <end position="105"/>
    </location>
</feature>
<dbReference type="InterPro" id="IPR036097">
    <property type="entry name" value="HisK_dim/P_sf"/>
</dbReference>
<evidence type="ECO:0000256" key="6">
    <source>
        <dbReference type="ARBA" id="ARBA00022692"/>
    </source>
</evidence>
<dbReference type="InterPro" id="IPR003661">
    <property type="entry name" value="HisK_dim/P_dom"/>
</dbReference>
<evidence type="ECO:0000256" key="11">
    <source>
        <dbReference type="SAM" id="MobiDB-lite"/>
    </source>
</evidence>
<dbReference type="InterPro" id="IPR005467">
    <property type="entry name" value="His_kinase_dom"/>
</dbReference>
<dbReference type="SMART" id="SM00304">
    <property type="entry name" value="HAMP"/>
    <property type="match status" value="1"/>
</dbReference>
<dbReference type="CDD" id="cd06225">
    <property type="entry name" value="HAMP"/>
    <property type="match status" value="1"/>
</dbReference>
<dbReference type="Pfam" id="PF00672">
    <property type="entry name" value="HAMP"/>
    <property type="match status" value="1"/>
</dbReference>
<feature type="chain" id="PRO_5022788589" description="histidine kinase" evidence="12">
    <location>
        <begin position="21"/>
        <end position="540"/>
    </location>
</feature>
<evidence type="ECO:0000256" key="2">
    <source>
        <dbReference type="ARBA" id="ARBA00004236"/>
    </source>
</evidence>
<dbReference type="CDD" id="cd00075">
    <property type="entry name" value="HATPase"/>
    <property type="match status" value="1"/>
</dbReference>
<feature type="signal peptide" evidence="12">
    <location>
        <begin position="1"/>
        <end position="20"/>
    </location>
</feature>
<dbReference type="PANTHER" id="PTHR45436:SF5">
    <property type="entry name" value="SENSOR HISTIDINE KINASE TRCS"/>
    <property type="match status" value="1"/>
</dbReference>
<evidence type="ECO:0000259" key="13">
    <source>
        <dbReference type="PROSITE" id="PS50109"/>
    </source>
</evidence>
<evidence type="ECO:0000256" key="9">
    <source>
        <dbReference type="ARBA" id="ARBA00023012"/>
    </source>
</evidence>
<dbReference type="InterPro" id="IPR050428">
    <property type="entry name" value="TCS_sensor_his_kinase"/>
</dbReference>
<keyword evidence="4" id="KW-0597">Phosphoprotein</keyword>
<evidence type="ECO:0000256" key="3">
    <source>
        <dbReference type="ARBA" id="ARBA00012438"/>
    </source>
</evidence>
<dbReference type="Gene3D" id="1.10.287.130">
    <property type="match status" value="1"/>
</dbReference>
<dbReference type="EC" id="2.7.13.3" evidence="3"/>
<organism evidence="15 16">
    <name type="scientific">Streptomyces qinzhouensis</name>
    <dbReference type="NCBI Taxonomy" id="2599401"/>
    <lineage>
        <taxon>Bacteria</taxon>
        <taxon>Bacillati</taxon>
        <taxon>Actinomycetota</taxon>
        <taxon>Actinomycetes</taxon>
        <taxon>Kitasatosporales</taxon>
        <taxon>Streptomycetaceae</taxon>
        <taxon>Streptomyces</taxon>
    </lineage>
</organism>
<evidence type="ECO:0000256" key="10">
    <source>
        <dbReference type="ARBA" id="ARBA00023136"/>
    </source>
</evidence>
<dbReference type="InterPro" id="IPR003594">
    <property type="entry name" value="HATPase_dom"/>
</dbReference>
<keyword evidence="10" id="KW-0472">Membrane</keyword>
<name>A0A5B8IH58_9ACTN</name>
<dbReference type="PANTHER" id="PTHR45436">
    <property type="entry name" value="SENSOR HISTIDINE KINASE YKOH"/>
    <property type="match status" value="1"/>
</dbReference>
<dbReference type="Gene3D" id="3.30.565.10">
    <property type="entry name" value="Histidine kinase-like ATPase, C-terminal domain"/>
    <property type="match status" value="1"/>
</dbReference>
<evidence type="ECO:0000313" key="15">
    <source>
        <dbReference type="EMBL" id="QDY77948.1"/>
    </source>
</evidence>
<comment type="catalytic activity">
    <reaction evidence="1">
        <text>ATP + protein L-histidine = ADP + protein N-phospho-L-histidine.</text>
        <dbReference type="EC" id="2.7.13.3"/>
    </reaction>
</comment>
<dbReference type="SUPFAM" id="SSF55874">
    <property type="entry name" value="ATPase domain of HSP90 chaperone/DNA topoisomerase II/histidine kinase"/>
    <property type="match status" value="1"/>
</dbReference>
<dbReference type="SMART" id="SM00388">
    <property type="entry name" value="HisKA"/>
    <property type="match status" value="1"/>
</dbReference>
<feature type="region of interest" description="Disordered" evidence="11">
    <location>
        <begin position="95"/>
        <end position="125"/>
    </location>
</feature>
<keyword evidence="6" id="KW-0812">Transmembrane</keyword>
<gene>
    <name evidence="15" type="ORF">FQU76_17170</name>
</gene>
<evidence type="ECO:0000256" key="7">
    <source>
        <dbReference type="ARBA" id="ARBA00022777"/>
    </source>
</evidence>
<keyword evidence="8" id="KW-1133">Transmembrane helix</keyword>
<dbReference type="Pfam" id="PF00512">
    <property type="entry name" value="HisKA"/>
    <property type="match status" value="1"/>
</dbReference>
<feature type="domain" description="HAMP" evidence="14">
    <location>
        <begin position="264"/>
        <end position="316"/>
    </location>
</feature>
<comment type="subcellular location">
    <subcellularLocation>
        <location evidence="2">Cell membrane</location>
    </subcellularLocation>
</comment>
<keyword evidence="5" id="KW-0808">Transferase</keyword>
<reference evidence="15 16" key="1">
    <citation type="submission" date="2019-07" db="EMBL/GenBank/DDBJ databases">
        <authorList>
            <person name="Zhu P."/>
        </authorList>
    </citation>
    <scope>NUCLEOTIDE SEQUENCE [LARGE SCALE GENOMIC DNA]</scope>
    <source>
        <strain evidence="15 16">SSL-25</strain>
    </source>
</reference>
<evidence type="ECO:0000256" key="12">
    <source>
        <dbReference type="SAM" id="SignalP"/>
    </source>
</evidence>
<dbReference type="Proteomes" id="UP000320580">
    <property type="component" value="Chromosome"/>
</dbReference>
<dbReference type="InterPro" id="IPR003660">
    <property type="entry name" value="HAMP_dom"/>
</dbReference>
<keyword evidence="7" id="KW-0418">Kinase</keyword>
<dbReference type="GO" id="GO:0000155">
    <property type="term" value="F:phosphorelay sensor kinase activity"/>
    <property type="evidence" value="ECO:0007669"/>
    <property type="project" value="InterPro"/>
</dbReference>
<evidence type="ECO:0000256" key="8">
    <source>
        <dbReference type="ARBA" id="ARBA00022989"/>
    </source>
</evidence>
<keyword evidence="12" id="KW-0732">Signal</keyword>
<dbReference type="SUPFAM" id="SSF47384">
    <property type="entry name" value="Homodimeric domain of signal transducing histidine kinase"/>
    <property type="match status" value="1"/>
</dbReference>
<dbReference type="SMART" id="SM00387">
    <property type="entry name" value="HATPase_c"/>
    <property type="match status" value="1"/>
</dbReference>
<sequence>MSFRLRALGLLLCVAVAASAATAWLTWRQTTGAVEESVTAGLAEEIRITAGLRQYGATRGTWEGVATAVHALARDTGQRIRVTTGDDVLLADSDALDGREPRPAGDRTPVLVDPLPDFRPPAGTGRVHRMETTVREIREYLAGMRYAACLTRAGADPMVSFTPSGTPSVRTEPSRPQCPRPEPPEARPSVTEAAQACMGRDTAGMDPCLQQVFRDSVRGAVPPRLEVRLGVGDEPPPAPGAQQAAGVAAGVALAVLAAALLLSRAVLGPVLALTEATRSLGEGDLGRRVPATGRDEIAGLARDFNRMAASLQRSEERQRRMTGDIAHELRTPLANLRGYVEALQDGYVEPTPELLDSLHEEVMLQQRIVDDLQQLALAEAGALTYHRTETDLGELLETCRTAQLARAEPTGVTLALEPADHGPPVLVHADPDRLRQAVGNLVGNAIRATPPGGTVTLALEAHGPHALILVRDTGHGIPADDLPHLFDRFWRADAARGRLTGGSGLGLSIVRQIVHDHGGTVRVESAVGTGTTFTVVLDRL</sequence>
<dbReference type="OrthoDB" id="9757990at2"/>
<keyword evidence="9" id="KW-0902">Two-component regulatory system</keyword>
<dbReference type="GO" id="GO:0005886">
    <property type="term" value="C:plasma membrane"/>
    <property type="evidence" value="ECO:0007669"/>
    <property type="project" value="UniProtKB-SubCell"/>
</dbReference>
<dbReference type="InterPro" id="IPR036890">
    <property type="entry name" value="HATPase_C_sf"/>
</dbReference>